<organism evidence="1 2">
    <name type="scientific">Amycolatopsis antarctica</name>
    <dbReference type="NCBI Taxonomy" id="1854586"/>
    <lineage>
        <taxon>Bacteria</taxon>
        <taxon>Bacillati</taxon>
        <taxon>Actinomycetota</taxon>
        <taxon>Actinomycetes</taxon>
        <taxon>Pseudonocardiales</taxon>
        <taxon>Pseudonocardiaceae</taxon>
        <taxon>Amycolatopsis</taxon>
    </lineage>
</organism>
<dbReference type="RefSeq" id="WP_094865137.1">
    <property type="nucleotide sequence ID" value="NZ_NKYE01000018.1"/>
</dbReference>
<comment type="caution">
    <text evidence="1">The sequence shown here is derived from an EMBL/GenBank/DDBJ whole genome shotgun (WGS) entry which is preliminary data.</text>
</comment>
<gene>
    <name evidence="1" type="ORF">CFN78_23875</name>
</gene>
<reference evidence="1 2" key="1">
    <citation type="submission" date="2017-07" db="EMBL/GenBank/DDBJ databases">
        <title>Amycolatopsis antarcticus sp. nov., isolated from the surface of an Antarcticus brown macroalga.</title>
        <authorList>
            <person name="Wang J."/>
            <person name="Leiva S."/>
            <person name="Huang J."/>
            <person name="Huang Y."/>
        </authorList>
    </citation>
    <scope>NUCLEOTIDE SEQUENCE [LARGE SCALE GENOMIC DNA]</scope>
    <source>
        <strain evidence="1 2">AU-G6</strain>
    </source>
</reference>
<dbReference type="InterPro" id="IPR006764">
    <property type="entry name" value="SAM_dep_MeTrfase_SAV2177_type"/>
</dbReference>
<dbReference type="InParanoid" id="A0A263CX30"/>
<name>A0A263CX30_9PSEU</name>
<dbReference type="Gene3D" id="3.40.50.150">
    <property type="entry name" value="Vaccinia Virus protein VP39"/>
    <property type="match status" value="1"/>
</dbReference>
<evidence type="ECO:0008006" key="3">
    <source>
        <dbReference type="Google" id="ProtNLM"/>
    </source>
</evidence>
<sequence>MAHINSTHPVCPSLDTTRPGLARVRDAALGGKDNYSIDRDLVVELEHAAPGFSDLVRAERAWHIRAVRYVASTGIDQFLDCGVGLPTAFDNTHKVAQRHNPDARVAYADADCIVVAHGRALLHDDERTLVLQADYTYPEELLPAAGAFLDFSRPIGLLLTDTLHHVEDDAHPDKLMATYRDALAPGSAVVVSHWWDPGTGPDHDAARALEATWQARCPRTGRYRTRAEIQALLDGLELVPPGLVEFDDWWPDGPSMTAPTPTRRLGLAAVGITP</sequence>
<dbReference type="AlphaFoldDB" id="A0A263CX30"/>
<proteinExistence type="predicted"/>
<accession>A0A263CX30</accession>
<protein>
    <recommendedName>
        <fullName evidence="3">SAM-dependent methyltransferase</fullName>
    </recommendedName>
</protein>
<dbReference type="InterPro" id="IPR029063">
    <property type="entry name" value="SAM-dependent_MTases_sf"/>
</dbReference>
<dbReference type="PIRSF" id="PIRSF017393">
    <property type="entry name" value="MTase_SAV2177"/>
    <property type="match status" value="1"/>
</dbReference>
<dbReference type="Proteomes" id="UP000242444">
    <property type="component" value="Unassembled WGS sequence"/>
</dbReference>
<keyword evidence="2" id="KW-1185">Reference proteome</keyword>
<dbReference type="Pfam" id="PF04672">
    <property type="entry name" value="Methyltransf_19"/>
    <property type="match status" value="1"/>
</dbReference>
<dbReference type="EMBL" id="NKYE01000018">
    <property type="protein sequence ID" value="OZM70710.1"/>
    <property type="molecule type" value="Genomic_DNA"/>
</dbReference>
<dbReference type="OrthoDB" id="3216820at2"/>
<evidence type="ECO:0000313" key="2">
    <source>
        <dbReference type="Proteomes" id="UP000242444"/>
    </source>
</evidence>
<dbReference type="SUPFAM" id="SSF53335">
    <property type="entry name" value="S-adenosyl-L-methionine-dependent methyltransferases"/>
    <property type="match status" value="1"/>
</dbReference>
<evidence type="ECO:0000313" key="1">
    <source>
        <dbReference type="EMBL" id="OZM70710.1"/>
    </source>
</evidence>